<name>I2NWT8_NEISI</name>
<gene>
    <name evidence="1" type="ORF">HMPREF1051_2865</name>
</gene>
<protein>
    <submittedName>
        <fullName evidence="1">Uncharacterized protein</fullName>
    </submittedName>
</protein>
<evidence type="ECO:0000313" key="1">
    <source>
        <dbReference type="EMBL" id="EIG30299.1"/>
    </source>
</evidence>
<comment type="caution">
    <text evidence="1">The sequence shown here is derived from an EMBL/GenBank/DDBJ whole genome shotgun (WGS) entry which is preliminary data.</text>
</comment>
<dbReference type="Proteomes" id="UP000004473">
    <property type="component" value="Unassembled WGS sequence"/>
</dbReference>
<proteinExistence type="predicted"/>
<sequence length="54" mass="6759">MRGFVVFRMWFQSIESIETRKSIENYQIKPFEPVLQCKLFLFIFTFKNKTHYQY</sequence>
<evidence type="ECO:0000313" key="2">
    <source>
        <dbReference type="Proteomes" id="UP000004473"/>
    </source>
</evidence>
<accession>I2NWT8</accession>
<dbReference type="EMBL" id="AJMT01000008">
    <property type="protein sequence ID" value="EIG30299.1"/>
    <property type="molecule type" value="Genomic_DNA"/>
</dbReference>
<organism evidence="1 2">
    <name type="scientific">Neisseria sicca VK64</name>
    <dbReference type="NCBI Taxonomy" id="1095748"/>
    <lineage>
        <taxon>Bacteria</taxon>
        <taxon>Pseudomonadati</taxon>
        <taxon>Pseudomonadota</taxon>
        <taxon>Betaproteobacteria</taxon>
        <taxon>Neisseriales</taxon>
        <taxon>Neisseriaceae</taxon>
        <taxon>Neisseria</taxon>
    </lineage>
</organism>
<reference evidence="1 2" key="1">
    <citation type="submission" date="2012-04" db="EMBL/GenBank/DDBJ databases">
        <authorList>
            <person name="Harkins D.M."/>
            <person name="Madupu R."/>
            <person name="Durkin A.S."/>
            <person name="Torralba M."/>
            <person name="Methe B."/>
            <person name="Sutton G.G."/>
            <person name="Nelson K.E."/>
        </authorList>
    </citation>
    <scope>NUCLEOTIDE SEQUENCE [LARGE SCALE GENOMIC DNA]</scope>
    <source>
        <strain evidence="1 2">VK64</strain>
    </source>
</reference>
<dbReference type="AlphaFoldDB" id="I2NWT8"/>